<protein>
    <recommendedName>
        <fullName evidence="4">DUF5666 domain-containing protein</fullName>
    </recommendedName>
</protein>
<evidence type="ECO:0000313" key="2">
    <source>
        <dbReference type="EMBL" id="WNG43528.1"/>
    </source>
</evidence>
<accession>A0ABY9WJT7</accession>
<dbReference type="EMBL" id="CP043494">
    <property type="protein sequence ID" value="WNG43528.1"/>
    <property type="molecule type" value="Genomic_DNA"/>
</dbReference>
<name>A0ABY9WJT7_9BACT</name>
<evidence type="ECO:0008006" key="4">
    <source>
        <dbReference type="Google" id="ProtNLM"/>
    </source>
</evidence>
<gene>
    <name evidence="2" type="ORF">F0U60_05005</name>
</gene>
<dbReference type="PROSITE" id="PS51257">
    <property type="entry name" value="PROKAR_LIPOPROTEIN"/>
    <property type="match status" value="1"/>
</dbReference>
<organism evidence="2 3">
    <name type="scientific">Archangium minus</name>
    <dbReference type="NCBI Taxonomy" id="83450"/>
    <lineage>
        <taxon>Bacteria</taxon>
        <taxon>Pseudomonadati</taxon>
        <taxon>Myxococcota</taxon>
        <taxon>Myxococcia</taxon>
        <taxon>Myxococcales</taxon>
        <taxon>Cystobacterineae</taxon>
        <taxon>Archangiaceae</taxon>
        <taxon>Archangium</taxon>
    </lineage>
</organism>
<dbReference type="Proteomes" id="UP001611383">
    <property type="component" value="Chromosome"/>
</dbReference>
<evidence type="ECO:0000313" key="3">
    <source>
        <dbReference type="Proteomes" id="UP001611383"/>
    </source>
</evidence>
<feature type="compositionally biased region" description="Basic and acidic residues" evidence="1">
    <location>
        <begin position="24"/>
        <end position="37"/>
    </location>
</feature>
<feature type="region of interest" description="Disordered" evidence="1">
    <location>
        <begin position="24"/>
        <end position="69"/>
    </location>
</feature>
<sequence length="151" mass="16239">MTLHKWTWSLTAVALLGLASGCSKDRTDAGRLDREKTVQPGTEGANTPLADSRQPEQNPEVTGGEDLADQEIYGTVTGVAGNSLTVRNPSGSTTLTLSLDDDTRFVRQGQQADRGQLKEGMQVRASYDEDEGKYEATTVELLQDASAPPKQ</sequence>
<dbReference type="RefSeq" id="WP_395814663.1">
    <property type="nucleotide sequence ID" value="NZ_CP043494.1"/>
</dbReference>
<evidence type="ECO:0000256" key="1">
    <source>
        <dbReference type="SAM" id="MobiDB-lite"/>
    </source>
</evidence>
<keyword evidence="3" id="KW-1185">Reference proteome</keyword>
<proteinExistence type="predicted"/>
<reference evidence="2 3" key="1">
    <citation type="submission" date="2019-08" db="EMBL/GenBank/DDBJ databases">
        <title>Archangium and Cystobacter genomes.</title>
        <authorList>
            <person name="Chen I.-C.K."/>
            <person name="Wielgoss S."/>
        </authorList>
    </citation>
    <scope>NUCLEOTIDE SEQUENCE [LARGE SCALE GENOMIC DNA]</scope>
    <source>
        <strain evidence="2 3">Cbm 6</strain>
    </source>
</reference>